<name>A0A1X7HG50_9BACL</name>
<keyword evidence="11" id="KW-1185">Reference proteome</keyword>
<comment type="similarity">
    <text evidence="2">Belongs to the GerABKC lipoprotein family.</text>
</comment>
<evidence type="ECO:0000256" key="5">
    <source>
        <dbReference type="ARBA" id="ARBA00023136"/>
    </source>
</evidence>
<sequence>MRLGIIIFAVCFMASLLSGCWDQQLLKDDRLIFIVGLDLTSDGKIQTTSAILDVSGSESGQKQYSEIHTVSGNTSRHTRDITDREVPGRLSASKIRVILFGEALARKGIYPYLDVLYRDPKSALNAKIAVVKGNAKDAINMKLTGTKLISEHFSKLIRSAENRTIVPAVNLQIICPSMLDSGDDFAVPYISKSETKPLIYGIALFSGDIMKGTLKSEDSLLYLLMKDKLAKTSSLTLKINQEGNREPEKYIAMNIQRLKRKMKVNVNGYRNINVTLDLNLKVTAIEYPKDHLNDRRVLGELNKKLSEELTRRAQAITKKMQQANFDGFGIGRRLMAYYPDTWKNLNWVEDYPKVEFDPKVTVEIVSHGIMN</sequence>
<dbReference type="InterPro" id="IPR057336">
    <property type="entry name" value="GerAC_N"/>
</dbReference>
<dbReference type="Proteomes" id="UP000192940">
    <property type="component" value="Chromosome I"/>
</dbReference>
<dbReference type="PANTHER" id="PTHR35789:SF1">
    <property type="entry name" value="SPORE GERMINATION PROTEIN B3"/>
    <property type="match status" value="1"/>
</dbReference>
<keyword evidence="4" id="KW-0732">Signal</keyword>
<evidence type="ECO:0000256" key="1">
    <source>
        <dbReference type="ARBA" id="ARBA00004635"/>
    </source>
</evidence>
<keyword evidence="3" id="KW-0309">Germination</keyword>
<reference evidence="10 11" key="1">
    <citation type="submission" date="2017-04" db="EMBL/GenBank/DDBJ databases">
        <authorList>
            <person name="Afonso C.L."/>
            <person name="Miller P.J."/>
            <person name="Scott M.A."/>
            <person name="Spackman E."/>
            <person name="Goraichik I."/>
            <person name="Dimitrov K.M."/>
            <person name="Suarez D.L."/>
            <person name="Swayne D.E."/>
        </authorList>
    </citation>
    <scope>NUCLEOTIDE SEQUENCE [LARGE SCALE GENOMIC DNA]</scope>
    <source>
        <strain evidence="10 11">N3/975</strain>
    </source>
</reference>
<dbReference type="Gene3D" id="3.30.300.210">
    <property type="entry name" value="Nutrient germinant receptor protein C, domain 3"/>
    <property type="match status" value="1"/>
</dbReference>
<evidence type="ECO:0000256" key="6">
    <source>
        <dbReference type="ARBA" id="ARBA00023139"/>
    </source>
</evidence>
<proteinExistence type="inferred from homology"/>
<dbReference type="AlphaFoldDB" id="A0A1X7HG50"/>
<dbReference type="PROSITE" id="PS51257">
    <property type="entry name" value="PROKAR_LIPOPROTEIN"/>
    <property type="match status" value="1"/>
</dbReference>
<dbReference type="PANTHER" id="PTHR35789">
    <property type="entry name" value="SPORE GERMINATION PROTEIN B3"/>
    <property type="match status" value="1"/>
</dbReference>
<evidence type="ECO:0000259" key="8">
    <source>
        <dbReference type="Pfam" id="PF05504"/>
    </source>
</evidence>
<feature type="domain" description="Spore germination GerAC-like C-terminal" evidence="8">
    <location>
        <begin position="201"/>
        <end position="368"/>
    </location>
</feature>
<evidence type="ECO:0000256" key="2">
    <source>
        <dbReference type="ARBA" id="ARBA00007886"/>
    </source>
</evidence>
<evidence type="ECO:0000313" key="11">
    <source>
        <dbReference type="Proteomes" id="UP000192940"/>
    </source>
</evidence>
<dbReference type="Pfam" id="PF25198">
    <property type="entry name" value="Spore_GerAC_N"/>
    <property type="match status" value="1"/>
</dbReference>
<dbReference type="EMBL" id="LT840184">
    <property type="protein sequence ID" value="SMF85964.1"/>
    <property type="molecule type" value="Genomic_DNA"/>
</dbReference>
<dbReference type="Pfam" id="PF05504">
    <property type="entry name" value="Spore_GerAC"/>
    <property type="match status" value="1"/>
</dbReference>
<evidence type="ECO:0000259" key="9">
    <source>
        <dbReference type="Pfam" id="PF25198"/>
    </source>
</evidence>
<dbReference type="STRING" id="1313296.SAMN05661091_3228"/>
<keyword evidence="6" id="KW-0564">Palmitate</keyword>
<dbReference type="InterPro" id="IPR046953">
    <property type="entry name" value="Spore_GerAC-like_C"/>
</dbReference>
<evidence type="ECO:0000313" key="10">
    <source>
        <dbReference type="EMBL" id="SMF85964.1"/>
    </source>
</evidence>
<dbReference type="InterPro" id="IPR038501">
    <property type="entry name" value="Spore_GerAC_C_sf"/>
</dbReference>
<gene>
    <name evidence="10" type="ORF">SAMN05661091_3228</name>
</gene>
<accession>A0A1X7HG50</accession>
<dbReference type="NCBIfam" id="TIGR02887">
    <property type="entry name" value="spore_ger_x_C"/>
    <property type="match status" value="1"/>
</dbReference>
<dbReference type="InterPro" id="IPR008844">
    <property type="entry name" value="Spore_GerAC-like"/>
</dbReference>
<keyword evidence="5" id="KW-0472">Membrane</keyword>
<evidence type="ECO:0000256" key="7">
    <source>
        <dbReference type="ARBA" id="ARBA00023288"/>
    </source>
</evidence>
<evidence type="ECO:0000256" key="4">
    <source>
        <dbReference type="ARBA" id="ARBA00022729"/>
    </source>
</evidence>
<protein>
    <submittedName>
        <fullName evidence="10">Germination protein, Ger(X)C family</fullName>
    </submittedName>
</protein>
<evidence type="ECO:0000256" key="3">
    <source>
        <dbReference type="ARBA" id="ARBA00022544"/>
    </source>
</evidence>
<comment type="subcellular location">
    <subcellularLocation>
        <location evidence="1">Membrane</location>
        <topology evidence="1">Lipid-anchor</topology>
    </subcellularLocation>
</comment>
<dbReference type="GO" id="GO:0009847">
    <property type="term" value="P:spore germination"/>
    <property type="evidence" value="ECO:0007669"/>
    <property type="project" value="InterPro"/>
</dbReference>
<feature type="domain" description="Spore germination protein N-terminal" evidence="9">
    <location>
        <begin position="22"/>
        <end position="191"/>
    </location>
</feature>
<organism evidence="10 11">
    <name type="scientific">Paenibacillus uliginis N3/975</name>
    <dbReference type="NCBI Taxonomy" id="1313296"/>
    <lineage>
        <taxon>Bacteria</taxon>
        <taxon>Bacillati</taxon>
        <taxon>Bacillota</taxon>
        <taxon>Bacilli</taxon>
        <taxon>Bacillales</taxon>
        <taxon>Paenibacillaceae</taxon>
        <taxon>Paenibacillus</taxon>
    </lineage>
</organism>
<dbReference type="RefSeq" id="WP_208914109.1">
    <property type="nucleotide sequence ID" value="NZ_LT840184.1"/>
</dbReference>
<keyword evidence="7" id="KW-0449">Lipoprotein</keyword>
<dbReference type="GO" id="GO:0016020">
    <property type="term" value="C:membrane"/>
    <property type="evidence" value="ECO:0007669"/>
    <property type="project" value="UniProtKB-SubCell"/>
</dbReference>